<dbReference type="InterPro" id="IPR023796">
    <property type="entry name" value="Serpin_dom"/>
</dbReference>
<dbReference type="InterPro" id="IPR042185">
    <property type="entry name" value="Serpin_sf_2"/>
</dbReference>
<dbReference type="Gene3D" id="3.30.497.10">
    <property type="entry name" value="Antithrombin, subunit I, domain 2"/>
    <property type="match status" value="1"/>
</dbReference>
<gene>
    <name evidence="4" type="ORF">BV898_10303</name>
</gene>
<accession>A0A1W0WKC9</accession>
<evidence type="ECO:0000256" key="1">
    <source>
        <dbReference type="ARBA" id="ARBA00009500"/>
    </source>
</evidence>
<reference evidence="5" key="1">
    <citation type="submission" date="2017-01" db="EMBL/GenBank/DDBJ databases">
        <title>Comparative genomics of anhydrobiosis in the tardigrade Hypsibius dujardini.</title>
        <authorList>
            <person name="Yoshida Y."/>
            <person name="Koutsovoulos G."/>
            <person name="Laetsch D."/>
            <person name="Stevens L."/>
            <person name="Kumar S."/>
            <person name="Horikawa D."/>
            <person name="Ishino K."/>
            <person name="Komine S."/>
            <person name="Tomita M."/>
            <person name="Blaxter M."/>
            <person name="Arakawa K."/>
        </authorList>
    </citation>
    <scope>NUCLEOTIDE SEQUENCE [LARGE SCALE GENOMIC DNA]</scope>
    <source>
        <strain evidence="5">Z151</strain>
    </source>
</reference>
<dbReference type="Gene3D" id="2.30.39.10">
    <property type="entry name" value="Alpha-1-antitrypsin, domain 1"/>
    <property type="match status" value="1"/>
</dbReference>
<dbReference type="PROSITE" id="PS00284">
    <property type="entry name" value="SERPIN"/>
    <property type="match status" value="1"/>
</dbReference>
<dbReference type="AlphaFoldDB" id="A0A1W0WKC9"/>
<dbReference type="GO" id="GO:0004867">
    <property type="term" value="F:serine-type endopeptidase inhibitor activity"/>
    <property type="evidence" value="ECO:0007669"/>
    <property type="project" value="InterPro"/>
</dbReference>
<dbReference type="Proteomes" id="UP000192578">
    <property type="component" value="Unassembled WGS sequence"/>
</dbReference>
<evidence type="ECO:0000313" key="5">
    <source>
        <dbReference type="Proteomes" id="UP000192578"/>
    </source>
</evidence>
<comment type="similarity">
    <text evidence="1 2">Belongs to the serpin family.</text>
</comment>
<dbReference type="CDD" id="cd19590">
    <property type="entry name" value="serpin_thermopin-like"/>
    <property type="match status" value="1"/>
</dbReference>
<dbReference type="GO" id="GO:0005615">
    <property type="term" value="C:extracellular space"/>
    <property type="evidence" value="ECO:0007669"/>
    <property type="project" value="InterPro"/>
</dbReference>
<comment type="caution">
    <text evidence="4">The sequence shown here is derived from an EMBL/GenBank/DDBJ whole genome shotgun (WGS) entry which is preliminary data.</text>
</comment>
<name>A0A1W0WKC9_HYPEX</name>
<keyword evidence="5" id="KW-1185">Reference proteome</keyword>
<dbReference type="Pfam" id="PF00079">
    <property type="entry name" value="Serpin"/>
    <property type="match status" value="1"/>
</dbReference>
<feature type="domain" description="Serpin" evidence="3">
    <location>
        <begin position="18"/>
        <end position="402"/>
    </location>
</feature>
<protein>
    <submittedName>
        <fullName evidence="4">Leukocyte elastase inhibitor C</fullName>
    </submittedName>
</protein>
<evidence type="ECO:0000256" key="2">
    <source>
        <dbReference type="RuleBase" id="RU000411"/>
    </source>
</evidence>
<evidence type="ECO:0000313" key="4">
    <source>
        <dbReference type="EMBL" id="OQV15583.1"/>
    </source>
</evidence>
<dbReference type="EMBL" id="MTYJ01000087">
    <property type="protein sequence ID" value="OQV15583.1"/>
    <property type="molecule type" value="Genomic_DNA"/>
</dbReference>
<dbReference type="InterPro" id="IPR000215">
    <property type="entry name" value="Serpin_fam"/>
</dbReference>
<dbReference type="PANTHER" id="PTHR11461:SF211">
    <property type="entry name" value="GH10112P-RELATED"/>
    <property type="match status" value="1"/>
</dbReference>
<dbReference type="InterPro" id="IPR036186">
    <property type="entry name" value="Serpin_sf"/>
</dbReference>
<dbReference type="SUPFAM" id="SSF56574">
    <property type="entry name" value="Serpins"/>
    <property type="match status" value="1"/>
</dbReference>
<dbReference type="OrthoDB" id="671595at2759"/>
<organism evidence="4 5">
    <name type="scientific">Hypsibius exemplaris</name>
    <name type="common">Freshwater tardigrade</name>
    <dbReference type="NCBI Taxonomy" id="2072580"/>
    <lineage>
        <taxon>Eukaryota</taxon>
        <taxon>Metazoa</taxon>
        <taxon>Ecdysozoa</taxon>
        <taxon>Tardigrada</taxon>
        <taxon>Eutardigrada</taxon>
        <taxon>Parachela</taxon>
        <taxon>Hypsibioidea</taxon>
        <taxon>Hypsibiidae</taxon>
        <taxon>Hypsibius</taxon>
    </lineage>
</organism>
<dbReference type="InterPro" id="IPR023795">
    <property type="entry name" value="Serpin_CS"/>
</dbReference>
<dbReference type="SMART" id="SM00093">
    <property type="entry name" value="SERPIN"/>
    <property type="match status" value="1"/>
</dbReference>
<dbReference type="PANTHER" id="PTHR11461">
    <property type="entry name" value="SERINE PROTEASE INHIBITOR, SERPIN"/>
    <property type="match status" value="1"/>
</dbReference>
<evidence type="ECO:0000259" key="3">
    <source>
        <dbReference type="SMART" id="SM00093"/>
    </source>
</evidence>
<proteinExistence type="inferred from homology"/>
<dbReference type="InterPro" id="IPR042178">
    <property type="entry name" value="Serpin_sf_1"/>
</dbReference>
<sequence>MSEHHLGSLKKSLDEFSLDLYQQIASDPTAAEKNLFLSPLSISSALLLVYLGARDATQREIEAALRLDKHFGGKKEAVLQAYEEVLRIFVPSVGKDGQPAYSLALANKAYVQTGLPLKPDYVNAITKSLKSEIGQVDFQKNSEGARAEVNQWVEKQTNNKIQNLLAPGSVSAATLLVLVNAIYFKADWKNKFEEKDTQKATFHNIDGQEVQVDLMEHKTSRKYDYYDNFGGNADAESALPPFQMLGIPYKGHEMSMLIFLPREKDGLKDFEKALTVEALEAIHGNGGSRKARVWLPRFKLEESYDLVTILEKTGIRKLFSGQADLSGISETGLSVSGAVHKAFVEVNEKGTEAAAATAMMMTRMAMTYEEPPVEFRADRPFLFAIRHETTGLITFLGRVARLVTAAMSGDRWKAFGSSWMLEKSGMVQFTLKRYSSPVPH</sequence>